<keyword evidence="2" id="KW-0732">Signal</keyword>
<gene>
    <name evidence="4" type="ORF">MLAC_07270</name>
</gene>
<evidence type="ECO:0000313" key="5">
    <source>
        <dbReference type="Proteomes" id="UP000466396"/>
    </source>
</evidence>
<sequence length="285" mass="31497">MSYESTAQPIKIGYLFDFLLPEFYPQEMRDDLIRPFELVFNDGLRQRVIDRPVQVVYREVEGLPKGTAKAVIDAYGELVDEGCLVVFGPHITENAVPTREAIEERLRVPAINVCGSDDWLGEWTFAFPQGSMTDEPIFWADLLTKGGHTEVGVLVEQSLVGESYLKNLRNACRCKGIRVVAEAQVAQTAQDVGAAIRSLHEAKPTAVVHCTGFAVIKWTKTATSVACPWPYPEAKVYDPQGFYERNGQPGPYSAGIWSTWMSAQPHGRPDVQLPADGGRCTAGHV</sequence>
<dbReference type="SUPFAM" id="SSF53822">
    <property type="entry name" value="Periplasmic binding protein-like I"/>
    <property type="match status" value="1"/>
</dbReference>
<name>A0A7I7NGJ2_9MYCO</name>
<dbReference type="InterPro" id="IPR028082">
    <property type="entry name" value="Peripla_BP_I"/>
</dbReference>
<proteinExistence type="inferred from homology"/>
<dbReference type="KEGG" id="mlj:MLAC_07270"/>
<comment type="similarity">
    <text evidence="1">Belongs to the leucine-binding protein family.</text>
</comment>
<accession>A0A7I7NGJ2</accession>
<dbReference type="Pfam" id="PF13458">
    <property type="entry name" value="Peripla_BP_6"/>
    <property type="match status" value="1"/>
</dbReference>
<dbReference type="Gene3D" id="3.40.50.2300">
    <property type="match status" value="2"/>
</dbReference>
<dbReference type="Proteomes" id="UP000466396">
    <property type="component" value="Chromosome"/>
</dbReference>
<dbReference type="InterPro" id="IPR028081">
    <property type="entry name" value="Leu-bd"/>
</dbReference>
<organism evidence="4 5">
    <name type="scientific">Mycobacterium lacus</name>
    <dbReference type="NCBI Taxonomy" id="169765"/>
    <lineage>
        <taxon>Bacteria</taxon>
        <taxon>Bacillati</taxon>
        <taxon>Actinomycetota</taxon>
        <taxon>Actinomycetes</taxon>
        <taxon>Mycobacteriales</taxon>
        <taxon>Mycobacteriaceae</taxon>
        <taxon>Mycobacterium</taxon>
    </lineage>
</organism>
<evidence type="ECO:0000313" key="4">
    <source>
        <dbReference type="EMBL" id="BBX95433.1"/>
    </source>
</evidence>
<evidence type="ECO:0000256" key="1">
    <source>
        <dbReference type="ARBA" id="ARBA00010062"/>
    </source>
</evidence>
<dbReference type="AlphaFoldDB" id="A0A7I7NGJ2"/>
<keyword evidence="5" id="KW-1185">Reference proteome</keyword>
<reference evidence="4 5" key="1">
    <citation type="journal article" date="2019" name="Emerg. Microbes Infect.">
        <title>Comprehensive subspecies identification of 175 nontuberculous mycobacteria species based on 7547 genomic profiles.</title>
        <authorList>
            <person name="Matsumoto Y."/>
            <person name="Kinjo T."/>
            <person name="Motooka D."/>
            <person name="Nabeya D."/>
            <person name="Jung N."/>
            <person name="Uechi K."/>
            <person name="Horii T."/>
            <person name="Iida T."/>
            <person name="Fujita J."/>
            <person name="Nakamura S."/>
        </authorList>
    </citation>
    <scope>NUCLEOTIDE SEQUENCE [LARGE SCALE GENOMIC DNA]</scope>
    <source>
        <strain evidence="4 5">JCM 15657</strain>
    </source>
</reference>
<dbReference type="RefSeq" id="WP_085159852.1">
    <property type="nucleotide sequence ID" value="NZ_AP022581.1"/>
</dbReference>
<protein>
    <recommendedName>
        <fullName evidence="3">Leucine-binding protein domain-containing protein</fullName>
    </recommendedName>
</protein>
<dbReference type="OrthoDB" id="4502276at2"/>
<dbReference type="EMBL" id="AP022581">
    <property type="protein sequence ID" value="BBX95433.1"/>
    <property type="molecule type" value="Genomic_DNA"/>
</dbReference>
<evidence type="ECO:0000256" key="2">
    <source>
        <dbReference type="ARBA" id="ARBA00022729"/>
    </source>
</evidence>
<dbReference type="CDD" id="cd06268">
    <property type="entry name" value="PBP1_ABC_transporter_LIVBP-like"/>
    <property type="match status" value="1"/>
</dbReference>
<feature type="domain" description="Leucine-binding protein" evidence="3">
    <location>
        <begin position="65"/>
        <end position="223"/>
    </location>
</feature>
<evidence type="ECO:0000259" key="3">
    <source>
        <dbReference type="Pfam" id="PF13458"/>
    </source>
</evidence>